<organism evidence="4 5">
    <name type="scientific">Microbacterium luteolum</name>
    <name type="common">Aureobacterium luteolum</name>
    <dbReference type="NCBI Taxonomy" id="69367"/>
    <lineage>
        <taxon>Bacteria</taxon>
        <taxon>Bacillati</taxon>
        <taxon>Actinomycetota</taxon>
        <taxon>Actinomycetes</taxon>
        <taxon>Micrococcales</taxon>
        <taxon>Microbacteriaceae</taxon>
        <taxon>Microbacterium</taxon>
    </lineage>
</organism>
<dbReference type="Proteomes" id="UP001215097">
    <property type="component" value="Chromosome"/>
</dbReference>
<dbReference type="SUPFAM" id="SSF63380">
    <property type="entry name" value="Riboflavin synthase domain-like"/>
    <property type="match status" value="1"/>
</dbReference>
<protein>
    <submittedName>
        <fullName evidence="4">FAD-dependent oxidoreductase</fullName>
    </submittedName>
</protein>
<dbReference type="EMBL" id="CP078075">
    <property type="protein sequence ID" value="WDM42730.1"/>
    <property type="molecule type" value="Genomic_DNA"/>
</dbReference>
<feature type="transmembrane region" description="Helical" evidence="2">
    <location>
        <begin position="169"/>
        <end position="192"/>
    </location>
</feature>
<dbReference type="Pfam" id="PF00175">
    <property type="entry name" value="NAD_binding_1"/>
    <property type="match status" value="1"/>
</dbReference>
<feature type="transmembrane region" description="Helical" evidence="2">
    <location>
        <begin position="65"/>
        <end position="88"/>
    </location>
</feature>
<keyword evidence="2" id="KW-1133">Transmembrane helix</keyword>
<dbReference type="InterPro" id="IPR017938">
    <property type="entry name" value="Riboflavin_synthase-like_b-brl"/>
</dbReference>
<feature type="domain" description="FAD-binding FR-type" evidence="3">
    <location>
        <begin position="330"/>
        <end position="436"/>
    </location>
</feature>
<feature type="transmembrane region" description="Helical" evidence="2">
    <location>
        <begin position="255"/>
        <end position="276"/>
    </location>
</feature>
<sequence length="565" mass="60804">MGADGDRRPDPAIARVSGRGLRRRERARRTSRRSELGKSGTVITSLAAARQRVLAVLGSLSMYRLVLFALAALAAIALVLSLLGVIVSPTPLELVASFLVLAVVISVVDAAAQRILRLPWRIESSLVTALILLFVLRPGLEPASLVGLALAGALASLSKYLIAWRGRHILNPAAFGAAVVSILGAFGAFEWLGTSSSWWIGTPSMAIPVAVLGLAVLWRTEKVRVVLVFLVVAVAVSIVRQAVQAQQFDIAFDFVTALQFAVLQSPFLFLGAFMVSEPLTLPPRRRQQFVVAAVVGLLAGWPLSVAGLFTLGQERALLIGNLVAFAFALRGSVRLVLERREFVTPTAQELTFRAKGKVKFLPGQYLELDVPHHRPDARGTRREFSIVSAPADLPTLRIAYKNGDQKHPSSYKRALAEAAPGTTLAVTGTWGDFILPRGDAPILMVAAGIGVTPFVSQLRQLQATGQHRDVVLVYVASESGELAFRDELAATGVRTVVFTRDEPSDLPAHWTWGQGARLDADTLERAVEDIGTRHAFISGPPRLIADLAPALQKARNLTTDAFAGY</sequence>
<dbReference type="InterPro" id="IPR001433">
    <property type="entry name" value="OxRdtase_FAD/NAD-bd"/>
</dbReference>
<dbReference type="InterPro" id="IPR039261">
    <property type="entry name" value="FNR_nucleotide-bd"/>
</dbReference>
<keyword evidence="5" id="KW-1185">Reference proteome</keyword>
<evidence type="ECO:0000313" key="5">
    <source>
        <dbReference type="Proteomes" id="UP001215097"/>
    </source>
</evidence>
<dbReference type="PANTHER" id="PTHR47354">
    <property type="entry name" value="NADH OXIDOREDUCTASE HCR"/>
    <property type="match status" value="1"/>
</dbReference>
<dbReference type="InterPro" id="IPR050415">
    <property type="entry name" value="MRET"/>
</dbReference>
<evidence type="ECO:0000256" key="2">
    <source>
        <dbReference type="SAM" id="Phobius"/>
    </source>
</evidence>
<evidence type="ECO:0000259" key="3">
    <source>
        <dbReference type="PROSITE" id="PS51384"/>
    </source>
</evidence>
<reference evidence="4 5" key="1">
    <citation type="submission" date="2021-06" db="EMBL/GenBank/DDBJ databases">
        <title>Genome-based taxonomic framework of Microbacterium strains isolated from marine environment, the description of four new species and reclassification of four preexisting species.</title>
        <authorList>
            <person name="Lee S.D."/>
            <person name="Kim S.-M."/>
            <person name="Byeon Y.-S."/>
            <person name="Yang H.L."/>
            <person name="Kim I.S."/>
        </authorList>
    </citation>
    <scope>NUCLEOTIDE SEQUENCE [LARGE SCALE GENOMIC DNA]</scope>
    <source>
        <strain evidence="4 5">KACC 14465</strain>
    </source>
</reference>
<feature type="transmembrane region" description="Helical" evidence="2">
    <location>
        <begin position="198"/>
        <end position="218"/>
    </location>
</feature>
<dbReference type="PRINTS" id="PR00410">
    <property type="entry name" value="PHEHYDRXLASE"/>
</dbReference>
<dbReference type="SUPFAM" id="SSF52343">
    <property type="entry name" value="Ferredoxin reductase-like, C-terminal NADP-linked domain"/>
    <property type="match status" value="1"/>
</dbReference>
<keyword evidence="2" id="KW-0812">Transmembrane</keyword>
<dbReference type="InterPro" id="IPR017927">
    <property type="entry name" value="FAD-bd_FR_type"/>
</dbReference>
<evidence type="ECO:0000256" key="1">
    <source>
        <dbReference type="ARBA" id="ARBA00001974"/>
    </source>
</evidence>
<dbReference type="CDD" id="cd00322">
    <property type="entry name" value="FNR_like"/>
    <property type="match status" value="1"/>
</dbReference>
<dbReference type="Gene3D" id="2.40.30.10">
    <property type="entry name" value="Translation factors"/>
    <property type="match status" value="1"/>
</dbReference>
<gene>
    <name evidence="4" type="ORF">KV395_05355</name>
</gene>
<name>A0ABY7XKU5_MICLT</name>
<feature type="transmembrane region" description="Helical" evidence="2">
    <location>
        <begin position="142"/>
        <end position="162"/>
    </location>
</feature>
<feature type="transmembrane region" description="Helical" evidence="2">
    <location>
        <begin position="288"/>
        <end position="311"/>
    </location>
</feature>
<dbReference type="PROSITE" id="PS51384">
    <property type="entry name" value="FAD_FR"/>
    <property type="match status" value="1"/>
</dbReference>
<dbReference type="PANTHER" id="PTHR47354:SF5">
    <property type="entry name" value="PROTEIN RFBI"/>
    <property type="match status" value="1"/>
</dbReference>
<accession>A0ABY7XKU5</accession>
<feature type="transmembrane region" description="Helical" evidence="2">
    <location>
        <begin position="94"/>
        <end position="111"/>
    </location>
</feature>
<evidence type="ECO:0000313" key="4">
    <source>
        <dbReference type="EMBL" id="WDM42730.1"/>
    </source>
</evidence>
<keyword evidence="2" id="KW-0472">Membrane</keyword>
<feature type="transmembrane region" description="Helical" evidence="2">
    <location>
        <begin position="225"/>
        <end position="243"/>
    </location>
</feature>
<proteinExistence type="predicted"/>
<comment type="cofactor">
    <cofactor evidence="1">
        <name>FAD</name>
        <dbReference type="ChEBI" id="CHEBI:57692"/>
    </cofactor>
</comment>
<dbReference type="Gene3D" id="3.40.50.80">
    <property type="entry name" value="Nucleotide-binding domain of ferredoxin-NADP reductase (FNR) module"/>
    <property type="match status" value="1"/>
</dbReference>